<dbReference type="OrthoDB" id="3208058at2"/>
<comment type="caution">
    <text evidence="6">The sequence shown here is derived from an EMBL/GenBank/DDBJ whole genome shotgun (WGS) entry which is preliminary data.</text>
</comment>
<comment type="catalytic activity">
    <reaction evidence="4">
        <text>1D-myo-inositol 2-(L-cysteinylamino)-2-deoxy-alpha-D-glucopyranoside + acetyl-CoA = mycothiol + CoA + H(+)</text>
        <dbReference type="Rhea" id="RHEA:26172"/>
        <dbReference type="ChEBI" id="CHEBI:15378"/>
        <dbReference type="ChEBI" id="CHEBI:16768"/>
        <dbReference type="ChEBI" id="CHEBI:57287"/>
        <dbReference type="ChEBI" id="CHEBI:57288"/>
        <dbReference type="ChEBI" id="CHEBI:58887"/>
        <dbReference type="EC" id="2.3.1.189"/>
    </reaction>
</comment>
<dbReference type="SUPFAM" id="SSF55729">
    <property type="entry name" value="Acyl-CoA N-acyltransferases (Nat)"/>
    <property type="match status" value="1"/>
</dbReference>
<evidence type="ECO:0000256" key="4">
    <source>
        <dbReference type="HAMAP-Rule" id="MF_01698"/>
    </source>
</evidence>
<name>A0A3D9V046_9MICO</name>
<evidence type="ECO:0000256" key="2">
    <source>
        <dbReference type="ARBA" id="ARBA00022737"/>
    </source>
</evidence>
<accession>A0A3D9V046</accession>
<evidence type="ECO:0000256" key="3">
    <source>
        <dbReference type="ARBA" id="ARBA00023315"/>
    </source>
</evidence>
<keyword evidence="2 4" id="KW-0677">Repeat</keyword>
<dbReference type="InterPro" id="IPR016181">
    <property type="entry name" value="Acyl_CoA_acyltransferase"/>
</dbReference>
<feature type="binding site" evidence="4">
    <location>
        <position position="27"/>
    </location>
    <ligand>
        <name>1D-myo-inositol 2-(L-cysteinylamino)-2-deoxy-alpha-D-glucopyranoside</name>
        <dbReference type="ChEBI" id="CHEBI:58887"/>
    </ligand>
</feature>
<feature type="binding site" evidence="4">
    <location>
        <position position="259"/>
    </location>
    <ligand>
        <name>1D-myo-inositol 2-(L-cysteinylamino)-2-deoxy-alpha-D-glucopyranoside</name>
        <dbReference type="ChEBI" id="CHEBI:58887"/>
    </ligand>
</feature>
<comment type="function">
    <text evidence="4">Catalyzes the transfer of acetyl from acetyl-CoA to desacetylmycothiol (Cys-GlcN-Ins) to form mycothiol.</text>
</comment>
<dbReference type="PANTHER" id="PTHR43877">
    <property type="entry name" value="AMINOALKYLPHOSPHONATE N-ACETYLTRANSFERASE-RELATED-RELATED"/>
    <property type="match status" value="1"/>
</dbReference>
<dbReference type="HAMAP" id="MF_01698">
    <property type="entry name" value="MshD"/>
    <property type="match status" value="1"/>
</dbReference>
<dbReference type="PROSITE" id="PS51186">
    <property type="entry name" value="GNAT"/>
    <property type="match status" value="2"/>
</dbReference>
<comment type="subunit">
    <text evidence="4">Monomer.</text>
</comment>
<reference evidence="6 7" key="1">
    <citation type="submission" date="2018-08" db="EMBL/GenBank/DDBJ databases">
        <title>Sequencing the genomes of 1000 actinobacteria strains.</title>
        <authorList>
            <person name="Klenk H.-P."/>
        </authorList>
    </citation>
    <scope>NUCLEOTIDE SEQUENCE [LARGE SCALE GENOMIC DNA]</scope>
    <source>
        <strain evidence="6 7">DSM 22967</strain>
    </source>
</reference>
<dbReference type="GO" id="GO:0010125">
    <property type="term" value="P:mycothiol biosynthetic process"/>
    <property type="evidence" value="ECO:0007669"/>
    <property type="project" value="UniProtKB-UniRule"/>
</dbReference>
<evidence type="ECO:0000259" key="5">
    <source>
        <dbReference type="PROSITE" id="PS51186"/>
    </source>
</evidence>
<dbReference type="NCBIfam" id="TIGR03448">
    <property type="entry name" value="mycothiol_MshD"/>
    <property type="match status" value="1"/>
</dbReference>
<dbReference type="Pfam" id="PF00583">
    <property type="entry name" value="Acetyltransf_1"/>
    <property type="match status" value="1"/>
</dbReference>
<comment type="similarity">
    <text evidence="4">Belongs to the acetyltransferase family. MshD subfamily.</text>
</comment>
<feature type="binding site" evidence="4">
    <location>
        <position position="170"/>
    </location>
    <ligand>
        <name>1D-myo-inositol 2-(L-cysteinylamino)-2-deoxy-alpha-D-glucopyranoside</name>
        <dbReference type="ChEBI" id="CHEBI:58887"/>
    </ligand>
</feature>
<feature type="domain" description="N-acetyltransferase" evidence="5">
    <location>
        <begin position="1"/>
        <end position="130"/>
    </location>
</feature>
<sequence length="289" mass="31665">MDRPSLEAVNRLADAARAADGVAPLSEATLLSLAAPSADGQLHGYVEGESGLDAYSHLRLEDDGTAWAEIVVHPQARRRGLGTRFLEFVRDQNPAVRVWAHGDLPPARAFAAHHGMRRVRDLWVMSRAVDTDPAITDPVAPQGFSARSFRPGDEQAWLDVNGRAFAHHPEQGRMTLADLQARMAESWFDPAGLLLVFEKGTGRLAASHWTKIAEPTSGVGEVYVVGVDPDFQGRGLGGYATALGLAHLRDRGMREIELYVEGDNEPAIATYRRKGFERSARDVMYAFEQ</sequence>
<evidence type="ECO:0000313" key="6">
    <source>
        <dbReference type="EMBL" id="REF32245.1"/>
    </source>
</evidence>
<feature type="domain" description="N-acetyltransferase" evidence="5">
    <location>
        <begin position="144"/>
        <end position="289"/>
    </location>
</feature>
<dbReference type="PIRSF" id="PIRSF021524">
    <property type="entry name" value="MSH_acetyltransferase"/>
    <property type="match status" value="1"/>
</dbReference>
<feature type="binding site" evidence="4">
    <location>
        <begin position="70"/>
        <end position="72"/>
    </location>
    <ligand>
        <name>acetyl-CoA</name>
        <dbReference type="ChEBI" id="CHEBI:57288"/>
        <label>1</label>
    </ligand>
</feature>
<protein>
    <recommendedName>
        <fullName evidence="4">Mycothiol acetyltransferase</fullName>
        <shortName evidence="4">MSH acetyltransferase</shortName>
        <ecNumber evidence="4">2.3.1.189</ecNumber>
    </recommendedName>
    <alternativeName>
        <fullName evidence="4">Mycothiol synthase</fullName>
    </alternativeName>
</protein>
<dbReference type="InterPro" id="IPR050832">
    <property type="entry name" value="Bact_Acetyltransf"/>
</dbReference>
<keyword evidence="1 4" id="KW-0808">Transferase</keyword>
<keyword evidence="3 4" id="KW-0012">Acyltransferase</keyword>
<dbReference type="RefSeq" id="WP_115923981.1">
    <property type="nucleotide sequence ID" value="NZ_QTUA01000001.1"/>
</dbReference>
<dbReference type="AlphaFoldDB" id="A0A3D9V046"/>
<dbReference type="PANTHER" id="PTHR43877:SF1">
    <property type="entry name" value="ACETYLTRANSFERASE"/>
    <property type="match status" value="1"/>
</dbReference>
<feature type="binding site" evidence="4">
    <location>
        <position position="211"/>
    </location>
    <ligand>
        <name>1D-myo-inositol 2-(L-cysteinylamino)-2-deoxy-alpha-D-glucopyranoside</name>
        <dbReference type="ChEBI" id="CHEBI:58887"/>
    </ligand>
</feature>
<evidence type="ECO:0000256" key="1">
    <source>
        <dbReference type="ARBA" id="ARBA00022679"/>
    </source>
</evidence>
<proteinExistence type="inferred from homology"/>
<dbReference type="InterPro" id="IPR017813">
    <property type="entry name" value="Mycothiol_AcTrfase"/>
</dbReference>
<dbReference type="InterPro" id="IPR000182">
    <property type="entry name" value="GNAT_dom"/>
</dbReference>
<dbReference type="GO" id="GO:0035447">
    <property type="term" value="F:mycothiol synthase activity"/>
    <property type="evidence" value="ECO:0007669"/>
    <property type="project" value="UniProtKB-UniRule"/>
</dbReference>
<feature type="binding site" evidence="4">
    <location>
        <position position="221"/>
    </location>
    <ligand>
        <name>1D-myo-inositol 2-(L-cysteinylamino)-2-deoxy-alpha-D-glucopyranoside</name>
        <dbReference type="ChEBI" id="CHEBI:58887"/>
    </ligand>
</feature>
<dbReference type="EC" id="2.3.1.189" evidence="4"/>
<dbReference type="Proteomes" id="UP000256253">
    <property type="component" value="Unassembled WGS sequence"/>
</dbReference>
<dbReference type="Gene3D" id="3.40.630.30">
    <property type="match status" value="1"/>
</dbReference>
<organism evidence="6 7">
    <name type="scientific">Calidifontibacter indicus</name>
    <dbReference type="NCBI Taxonomy" id="419650"/>
    <lineage>
        <taxon>Bacteria</taxon>
        <taxon>Bacillati</taxon>
        <taxon>Actinomycetota</taxon>
        <taxon>Actinomycetes</taxon>
        <taxon>Micrococcales</taxon>
        <taxon>Dermacoccaceae</taxon>
        <taxon>Calidifontibacter</taxon>
    </lineage>
</organism>
<feature type="binding site" evidence="4">
    <location>
        <begin position="225"/>
        <end position="227"/>
    </location>
    <ligand>
        <name>acetyl-CoA</name>
        <dbReference type="ChEBI" id="CHEBI:57288"/>
        <label>2</label>
    </ligand>
</feature>
<gene>
    <name evidence="4" type="primary">mshD</name>
    <name evidence="6" type="ORF">DFJ65_3351</name>
</gene>
<evidence type="ECO:0000313" key="7">
    <source>
        <dbReference type="Proteomes" id="UP000256253"/>
    </source>
</evidence>
<dbReference type="EMBL" id="QTUA01000001">
    <property type="protein sequence ID" value="REF32245.1"/>
    <property type="molecule type" value="Genomic_DNA"/>
</dbReference>
<comment type="caution">
    <text evidence="4">Lacks conserved residue(s) required for the propagation of feature annotation.</text>
</comment>
<dbReference type="CDD" id="cd04301">
    <property type="entry name" value="NAT_SF"/>
    <property type="match status" value="1"/>
</dbReference>
<keyword evidence="7" id="KW-1185">Reference proteome</keyword>
<feature type="binding site" evidence="4">
    <location>
        <begin position="78"/>
        <end position="83"/>
    </location>
    <ligand>
        <name>acetyl-CoA</name>
        <dbReference type="ChEBI" id="CHEBI:57288"/>
        <label>1</label>
    </ligand>
</feature>